<comment type="caution">
    <text evidence="3">The sequence shown here is derived from an EMBL/GenBank/DDBJ whole genome shotgun (WGS) entry which is preliminary data.</text>
</comment>
<dbReference type="EMBL" id="QYUR01000002">
    <property type="protein sequence ID" value="RJG14306.1"/>
    <property type="molecule type" value="Genomic_DNA"/>
</dbReference>
<evidence type="ECO:0000256" key="1">
    <source>
        <dbReference type="SAM" id="MobiDB-lite"/>
    </source>
</evidence>
<dbReference type="RefSeq" id="WP_119954855.1">
    <property type="nucleotide sequence ID" value="NZ_QYUR01000002.1"/>
</dbReference>
<name>A0A418XPF2_9PSED</name>
<evidence type="ECO:0000256" key="2">
    <source>
        <dbReference type="SAM" id="SignalP"/>
    </source>
</evidence>
<protein>
    <recommendedName>
        <fullName evidence="5">Lipoprotein</fullName>
    </recommendedName>
</protein>
<dbReference type="AlphaFoldDB" id="A0A418XPF2"/>
<organism evidence="3 4">
    <name type="scientific">Pseudomonas cavernicola</name>
    <dbReference type="NCBI Taxonomy" id="2320866"/>
    <lineage>
        <taxon>Bacteria</taxon>
        <taxon>Pseudomonadati</taxon>
        <taxon>Pseudomonadota</taxon>
        <taxon>Gammaproteobacteria</taxon>
        <taxon>Pseudomonadales</taxon>
        <taxon>Pseudomonadaceae</taxon>
        <taxon>Pseudomonas</taxon>
    </lineage>
</organism>
<dbReference type="Proteomes" id="UP000284021">
    <property type="component" value="Unassembled WGS sequence"/>
</dbReference>
<feature type="signal peptide" evidence="2">
    <location>
        <begin position="1"/>
        <end position="23"/>
    </location>
</feature>
<feature type="region of interest" description="Disordered" evidence="1">
    <location>
        <begin position="340"/>
        <end position="368"/>
    </location>
</feature>
<evidence type="ECO:0000313" key="3">
    <source>
        <dbReference type="EMBL" id="RJG14306.1"/>
    </source>
</evidence>
<feature type="chain" id="PRO_5019040151" description="Lipoprotein" evidence="2">
    <location>
        <begin position="24"/>
        <end position="368"/>
    </location>
</feature>
<keyword evidence="4" id="KW-1185">Reference proteome</keyword>
<keyword evidence="2" id="KW-0732">Signal</keyword>
<dbReference type="PROSITE" id="PS51257">
    <property type="entry name" value="PROKAR_LIPOPROTEIN"/>
    <property type="match status" value="1"/>
</dbReference>
<sequence length="368" mass="40235">MNLRSLIVVLMVALAGCATPDRAPDLTPPVLISENTWRQVDRDIVAASLAATGSVKNYARRSMESWRDRVYQRNEAEFIPWFTSYWTQQWLTIKVAWYKASTGAETDPAASRLATYLQEQYHDRVLEPVAKEIDPDAVMELAMKLYVQLLDKQFQGIAQRYGVPLDQFDRRLKDIPAIALAPPPAHSASLYQILHADPIDSLPAYVALVDRIRNAAGGTGAGPSDASISSLAKRTSEKLEATLVPRGAASAAAAAVGEVAGMMISIAAAGFSAILHENERPEMVEQLRVILNVALNDEWRSLMENPATGVMGGVNYLSGQIEGNLTKTVTLPVKFEPVPREVPLPGEQPLQDGRSVYDAPADDWNADQ</sequence>
<reference evidence="3 4" key="1">
    <citation type="submission" date="2018-09" db="EMBL/GenBank/DDBJ databases">
        <authorList>
            <person name="Zhu H."/>
        </authorList>
    </citation>
    <scope>NUCLEOTIDE SEQUENCE [LARGE SCALE GENOMIC DNA]</scope>
    <source>
        <strain evidence="3 4">K1S02-6</strain>
    </source>
</reference>
<dbReference type="OrthoDB" id="7026917at2"/>
<accession>A0A418XPF2</accession>
<gene>
    <name evidence="3" type="ORF">D3879_01695</name>
</gene>
<evidence type="ECO:0008006" key="5">
    <source>
        <dbReference type="Google" id="ProtNLM"/>
    </source>
</evidence>
<proteinExistence type="predicted"/>
<evidence type="ECO:0000313" key="4">
    <source>
        <dbReference type="Proteomes" id="UP000284021"/>
    </source>
</evidence>